<organism evidence="1 2">
    <name type="scientific">Candidatus Shapirobacteria bacterium CG09_land_8_20_14_0_10_39_12</name>
    <dbReference type="NCBI Taxonomy" id="1974885"/>
    <lineage>
        <taxon>Bacteria</taxon>
        <taxon>Candidatus Shapironibacteriota</taxon>
    </lineage>
</organism>
<comment type="caution">
    <text evidence="1">The sequence shown here is derived from an EMBL/GenBank/DDBJ whole genome shotgun (WGS) entry which is preliminary data.</text>
</comment>
<dbReference type="SUPFAM" id="SSF54523">
    <property type="entry name" value="Pili subunits"/>
    <property type="match status" value="1"/>
</dbReference>
<name>A0A2H0WPS8_9BACT</name>
<reference evidence="2" key="1">
    <citation type="submission" date="2017-09" db="EMBL/GenBank/DDBJ databases">
        <title>Depth-based differentiation of microbial function through sediment-hosted aquifers and enrichment of novel symbionts in the deep terrestrial subsurface.</title>
        <authorList>
            <person name="Probst A.J."/>
            <person name="Ladd B."/>
            <person name="Jarett J.K."/>
            <person name="Geller-Mcgrath D.E."/>
            <person name="Sieber C.M.K."/>
            <person name="Emerson J.B."/>
            <person name="Anantharaman K."/>
            <person name="Thomas B.C."/>
            <person name="Malmstrom R."/>
            <person name="Stieglmeier M."/>
            <person name="Klingl A."/>
            <person name="Woyke T."/>
            <person name="Ryan C.M."/>
            <person name="Banfield J.F."/>
        </authorList>
    </citation>
    <scope>NUCLEOTIDE SEQUENCE [LARGE SCALE GENOMIC DNA]</scope>
</reference>
<accession>A0A2H0WPS8</accession>
<dbReference type="EMBL" id="PEZI01000036">
    <property type="protein sequence ID" value="PIS14631.1"/>
    <property type="molecule type" value="Genomic_DNA"/>
</dbReference>
<evidence type="ECO:0008006" key="3">
    <source>
        <dbReference type="Google" id="ProtNLM"/>
    </source>
</evidence>
<dbReference type="Pfam" id="PF07963">
    <property type="entry name" value="N_methyl"/>
    <property type="match status" value="1"/>
</dbReference>
<dbReference type="NCBIfam" id="TIGR02532">
    <property type="entry name" value="IV_pilin_GFxxxE"/>
    <property type="match status" value="1"/>
</dbReference>
<dbReference type="InterPro" id="IPR012902">
    <property type="entry name" value="N_methyl_site"/>
</dbReference>
<protein>
    <recommendedName>
        <fullName evidence="3">Type II secretion system protein GspG C-terminal domain-containing protein</fullName>
    </recommendedName>
</protein>
<evidence type="ECO:0000313" key="2">
    <source>
        <dbReference type="Proteomes" id="UP000230775"/>
    </source>
</evidence>
<dbReference type="Gene3D" id="3.30.700.10">
    <property type="entry name" value="Glycoprotein, Type 4 Pilin"/>
    <property type="match status" value="1"/>
</dbReference>
<evidence type="ECO:0000313" key="1">
    <source>
        <dbReference type="EMBL" id="PIS14631.1"/>
    </source>
</evidence>
<sequence>MKRIKNLKLKIKNFAGFTMIELLIVIAVLGVLAVAVLSAINPIEQINRSRDTGSRADAEQLLGAIDRYYTSMGWYPWFFESCAAANCPLAWTDSNDVGWVDNGGATAVAVMDKLSQQGTAELKAAFVTRIQDTNYNPLWVYNHGDSGDATYACFHPKSASFQTEAMNRCTTGLPPDLDPIVATVCTGDESTVFSCLP</sequence>
<dbReference type="AlphaFoldDB" id="A0A2H0WPS8"/>
<gene>
    <name evidence="1" type="ORF">COT64_01635</name>
</gene>
<dbReference type="Proteomes" id="UP000230775">
    <property type="component" value="Unassembled WGS sequence"/>
</dbReference>
<dbReference type="InterPro" id="IPR045584">
    <property type="entry name" value="Pilin-like"/>
</dbReference>
<proteinExistence type="predicted"/>